<dbReference type="RefSeq" id="WP_126067732.1">
    <property type="nucleotide sequence ID" value="NZ_QGGH01000013.1"/>
</dbReference>
<dbReference type="GeneID" id="61056593"/>
<feature type="compositionally biased region" description="Polar residues" evidence="1">
    <location>
        <begin position="58"/>
        <end position="83"/>
    </location>
</feature>
<dbReference type="Proteomes" id="UP000245631">
    <property type="component" value="Unassembled WGS sequence"/>
</dbReference>
<protein>
    <recommendedName>
        <fullName evidence="4">DUF3606 domain-containing protein</fullName>
    </recommendedName>
</protein>
<feature type="region of interest" description="Disordered" evidence="1">
    <location>
        <begin position="50"/>
        <end position="102"/>
    </location>
</feature>
<accession>A0A8E2W7J8</accession>
<evidence type="ECO:0000256" key="1">
    <source>
        <dbReference type="SAM" id="MobiDB-lite"/>
    </source>
</evidence>
<evidence type="ECO:0008006" key="4">
    <source>
        <dbReference type="Google" id="ProtNLM"/>
    </source>
</evidence>
<dbReference type="EMBL" id="QGGH01000013">
    <property type="protein sequence ID" value="PWJ87982.1"/>
    <property type="molecule type" value="Genomic_DNA"/>
</dbReference>
<name>A0A8E2W7J8_RHILI</name>
<proteinExistence type="predicted"/>
<evidence type="ECO:0000313" key="2">
    <source>
        <dbReference type="EMBL" id="PWJ87982.1"/>
    </source>
</evidence>
<reference evidence="2 3" key="1">
    <citation type="submission" date="2018-05" db="EMBL/GenBank/DDBJ databases">
        <title>Genomic Encyclopedia of Type Strains, Phase IV (KMG-IV): sequencing the most valuable type-strain genomes for metagenomic binning, comparative biology and taxonomic classification.</title>
        <authorList>
            <person name="Goeker M."/>
        </authorList>
    </citation>
    <scope>NUCLEOTIDE SEQUENCE [LARGE SCALE GENOMIC DNA]</scope>
    <source>
        <strain evidence="2 3">DSM 2626</strain>
    </source>
</reference>
<gene>
    <name evidence="2" type="ORF">C8D77_11371</name>
</gene>
<evidence type="ECO:0000313" key="3">
    <source>
        <dbReference type="Proteomes" id="UP000245631"/>
    </source>
</evidence>
<dbReference type="AlphaFoldDB" id="A0A8E2W7J8"/>
<organism evidence="2 3">
    <name type="scientific">Rhizobium loti</name>
    <name type="common">Mesorhizobium loti</name>
    <dbReference type="NCBI Taxonomy" id="381"/>
    <lineage>
        <taxon>Bacteria</taxon>
        <taxon>Pseudomonadati</taxon>
        <taxon>Pseudomonadota</taxon>
        <taxon>Alphaproteobacteria</taxon>
        <taxon>Hyphomicrobiales</taxon>
        <taxon>Phyllobacteriaceae</taxon>
        <taxon>Mesorhizobium</taxon>
    </lineage>
</organism>
<comment type="caution">
    <text evidence="2">The sequence shown here is derived from an EMBL/GenBank/DDBJ whole genome shotgun (WGS) entry which is preliminary data.</text>
</comment>
<sequence>MAGDKCSHDAIHDHQVENFARENGLTPDLVWDLILKYGNGRKAVIEAAQRMRGDKSNHQATRTQQTPLTRQSRVLRGSGQTDHLQLGEAFQESATKGSGPKV</sequence>